<dbReference type="SUPFAM" id="SSF53850">
    <property type="entry name" value="Periplasmic binding protein-like II"/>
    <property type="match status" value="1"/>
</dbReference>
<dbReference type="InterPro" id="IPR050490">
    <property type="entry name" value="Bact_solute-bd_prot1"/>
</dbReference>
<reference evidence="3 4" key="1">
    <citation type="submission" date="2018-06" db="EMBL/GenBank/DDBJ databases">
        <title>Extensive metabolic versatility and redundancy in microbially diverse, dynamic hydrothermal sediments.</title>
        <authorList>
            <person name="Dombrowski N."/>
            <person name="Teske A."/>
            <person name="Baker B.J."/>
        </authorList>
    </citation>
    <scope>NUCLEOTIDE SEQUENCE [LARGE SCALE GENOMIC DNA]</scope>
    <source>
        <strain evidence="3">B19_G9</strain>
    </source>
</reference>
<dbReference type="Gene3D" id="3.40.190.10">
    <property type="entry name" value="Periplasmic binding protein-like II"/>
    <property type="match status" value="2"/>
</dbReference>
<organism evidence="3 4">
    <name type="scientific">Aerophobetes bacterium</name>
    <dbReference type="NCBI Taxonomy" id="2030807"/>
    <lineage>
        <taxon>Bacteria</taxon>
        <taxon>Candidatus Aerophobota</taxon>
    </lineage>
</organism>
<evidence type="ECO:0000313" key="4">
    <source>
        <dbReference type="Proteomes" id="UP000267654"/>
    </source>
</evidence>
<gene>
    <name evidence="3" type="ORF">DRI96_00080</name>
</gene>
<keyword evidence="2" id="KW-0813">Transport</keyword>
<evidence type="ECO:0000313" key="3">
    <source>
        <dbReference type="EMBL" id="RLE15294.1"/>
    </source>
</evidence>
<dbReference type="Pfam" id="PF01547">
    <property type="entry name" value="SBP_bac_1"/>
    <property type="match status" value="1"/>
</dbReference>
<evidence type="ECO:0000256" key="1">
    <source>
        <dbReference type="ARBA" id="ARBA00008520"/>
    </source>
</evidence>
<protein>
    <recommendedName>
        <fullName evidence="5">Extracellular solute-binding protein</fullName>
    </recommendedName>
</protein>
<sequence length="437" mass="49837">MKKVLIWVLSVSLLMSFFLFSYEAGAKEQIVLRITDWQAGVDNILNSYKEFIRIFEEKHPGVKIKYTQYSYTTYGEFLKPAIAAGTAPDMFAVYPGAELAKLVPSGALVPLSDIMDDQWKNWLGKAYYFNGARVNGKLWVAPQDAQTECIWIYKDMLEACGMKVPPVGQPVTVDDLIKLVEPAKQHGWDVILAGFKDYYSSCDAYYNMVHQLQKSDTPDMIMKAFNGEVSWQQDIFRLPMEAFKKMHKAHVWREDAINMDYQVQAWGKWLNREGIDIWCNCDWFAGSCPYEYNNPDNPDIGTFMYPLVNKNATPAYNWGFGTDLGIYSRGKHQDLCKEFIRFTNSPEGAKIFIKNYVNPAASGAVDISTIPKTDNPIFNECIKLFSSVKGRRSEYFYTQADQQDALFAGIIDVMLGQRTIDEVLAHLDEVCGYKGKK</sequence>
<dbReference type="PANTHER" id="PTHR43649">
    <property type="entry name" value="ARABINOSE-BINDING PROTEIN-RELATED"/>
    <property type="match status" value="1"/>
</dbReference>
<evidence type="ECO:0008006" key="5">
    <source>
        <dbReference type="Google" id="ProtNLM"/>
    </source>
</evidence>
<dbReference type="EMBL" id="QMQB01000002">
    <property type="protein sequence ID" value="RLE15294.1"/>
    <property type="molecule type" value="Genomic_DNA"/>
</dbReference>
<comment type="similarity">
    <text evidence="1">Belongs to the bacterial solute-binding protein 1 family.</text>
</comment>
<name>A0A662DHF5_UNCAE</name>
<accession>A0A662DHF5</accession>
<dbReference type="InterPro" id="IPR006059">
    <property type="entry name" value="SBP"/>
</dbReference>
<evidence type="ECO:0000256" key="2">
    <source>
        <dbReference type="ARBA" id="ARBA00022448"/>
    </source>
</evidence>
<dbReference type="PANTHER" id="PTHR43649:SF29">
    <property type="entry name" value="OSMOPROTECTIVE COMPOUNDS-BINDING PROTEIN GGTB"/>
    <property type="match status" value="1"/>
</dbReference>
<proteinExistence type="inferred from homology"/>
<comment type="caution">
    <text evidence="3">The sequence shown here is derived from an EMBL/GenBank/DDBJ whole genome shotgun (WGS) entry which is preliminary data.</text>
</comment>
<dbReference type="Proteomes" id="UP000267654">
    <property type="component" value="Unassembled WGS sequence"/>
</dbReference>
<dbReference type="AlphaFoldDB" id="A0A662DHF5"/>